<keyword evidence="1" id="KW-0597">Phosphoprotein</keyword>
<evidence type="ECO:0000313" key="4">
    <source>
        <dbReference type="EMBL" id="TDO19380.1"/>
    </source>
</evidence>
<gene>
    <name evidence="4" type="ORF">CLV32_4620</name>
</gene>
<dbReference type="SMART" id="SM00448">
    <property type="entry name" value="REC"/>
    <property type="match status" value="1"/>
</dbReference>
<dbReference type="Gene3D" id="2.40.50.1020">
    <property type="entry name" value="LytTr DNA-binding domain"/>
    <property type="match status" value="1"/>
</dbReference>
<dbReference type="GO" id="GO:0000156">
    <property type="term" value="F:phosphorelay response regulator activity"/>
    <property type="evidence" value="ECO:0007669"/>
    <property type="project" value="InterPro"/>
</dbReference>
<comment type="caution">
    <text evidence="4">The sequence shown here is derived from an EMBL/GenBank/DDBJ whole genome shotgun (WGS) entry which is preliminary data.</text>
</comment>
<protein>
    <submittedName>
        <fullName evidence="4">LytTR family two component transcriptional regulator</fullName>
    </submittedName>
</protein>
<dbReference type="Gene3D" id="3.40.50.2300">
    <property type="match status" value="1"/>
</dbReference>
<dbReference type="GO" id="GO:0003677">
    <property type="term" value="F:DNA binding"/>
    <property type="evidence" value="ECO:0007669"/>
    <property type="project" value="InterPro"/>
</dbReference>
<dbReference type="RefSeq" id="WP_133559206.1">
    <property type="nucleotide sequence ID" value="NZ_SNWM01000007.1"/>
</dbReference>
<dbReference type="SUPFAM" id="SSF52172">
    <property type="entry name" value="CheY-like"/>
    <property type="match status" value="1"/>
</dbReference>
<dbReference type="PROSITE" id="PS50110">
    <property type="entry name" value="RESPONSE_REGULATORY"/>
    <property type="match status" value="1"/>
</dbReference>
<dbReference type="PROSITE" id="PS50930">
    <property type="entry name" value="HTH_LYTTR"/>
    <property type="match status" value="1"/>
</dbReference>
<feature type="modified residue" description="4-aspartylphosphate" evidence="1">
    <location>
        <position position="58"/>
    </location>
</feature>
<dbReference type="OrthoDB" id="755985at2"/>
<evidence type="ECO:0000259" key="2">
    <source>
        <dbReference type="PROSITE" id="PS50110"/>
    </source>
</evidence>
<dbReference type="PANTHER" id="PTHR37299:SF1">
    <property type="entry name" value="STAGE 0 SPORULATION PROTEIN A HOMOLOG"/>
    <property type="match status" value="1"/>
</dbReference>
<reference evidence="4 5" key="1">
    <citation type="submission" date="2019-03" db="EMBL/GenBank/DDBJ databases">
        <title>Genomic Encyclopedia of Archaeal and Bacterial Type Strains, Phase II (KMG-II): from individual species to whole genera.</title>
        <authorList>
            <person name="Goeker M."/>
        </authorList>
    </citation>
    <scope>NUCLEOTIDE SEQUENCE [LARGE SCALE GENOMIC DNA]</scope>
    <source>
        <strain evidence="4 5">DSM 19034</strain>
    </source>
</reference>
<dbReference type="PANTHER" id="PTHR37299">
    <property type="entry name" value="TRANSCRIPTIONAL REGULATOR-RELATED"/>
    <property type="match status" value="1"/>
</dbReference>
<dbReference type="Proteomes" id="UP000295499">
    <property type="component" value="Unassembled WGS sequence"/>
</dbReference>
<evidence type="ECO:0000256" key="1">
    <source>
        <dbReference type="PROSITE-ProRule" id="PRU00169"/>
    </source>
</evidence>
<accession>A0A4R6IB11</accession>
<name>A0A4R6IB11_9SPHI</name>
<dbReference type="Pfam" id="PF00072">
    <property type="entry name" value="Response_reg"/>
    <property type="match status" value="1"/>
</dbReference>
<evidence type="ECO:0000313" key="5">
    <source>
        <dbReference type="Proteomes" id="UP000295499"/>
    </source>
</evidence>
<dbReference type="InterPro" id="IPR011006">
    <property type="entry name" value="CheY-like_superfamily"/>
</dbReference>
<sequence length="235" mass="27102">MKRYSCIIVDDDPATVDLLNEYIAEMAQLYTLASYTKPLLAKSGFDNMLTPVDFLFLDMQMPIMNGDVLYAEIKSLVHNLIVITSYGDAALSAFDVPAKAFLYKPIRQAKFVLLLERFIAELMVKDQYIILPITPKRERVKIYLNNVIAIESQSNYINIYKTDGILKCYYSISDLEQDLLPFSSFFRVSRAFIISTDHIQAMSLNHVKLDNEMTVQVTRSYTEKYRAYLEHVKKS</sequence>
<dbReference type="AlphaFoldDB" id="A0A4R6IB11"/>
<feature type="domain" description="HTH LytTR-type" evidence="3">
    <location>
        <begin position="131"/>
        <end position="231"/>
    </location>
</feature>
<dbReference type="InterPro" id="IPR046947">
    <property type="entry name" value="LytR-like"/>
</dbReference>
<dbReference type="InterPro" id="IPR001789">
    <property type="entry name" value="Sig_transdc_resp-reg_receiver"/>
</dbReference>
<dbReference type="Pfam" id="PF04397">
    <property type="entry name" value="LytTR"/>
    <property type="match status" value="1"/>
</dbReference>
<dbReference type="InterPro" id="IPR007492">
    <property type="entry name" value="LytTR_DNA-bd_dom"/>
</dbReference>
<dbReference type="SMART" id="SM00850">
    <property type="entry name" value="LytTR"/>
    <property type="match status" value="1"/>
</dbReference>
<keyword evidence="5" id="KW-1185">Reference proteome</keyword>
<feature type="domain" description="Response regulatory" evidence="2">
    <location>
        <begin position="5"/>
        <end position="119"/>
    </location>
</feature>
<proteinExistence type="predicted"/>
<evidence type="ECO:0000259" key="3">
    <source>
        <dbReference type="PROSITE" id="PS50930"/>
    </source>
</evidence>
<dbReference type="EMBL" id="SNWM01000007">
    <property type="protein sequence ID" value="TDO19380.1"/>
    <property type="molecule type" value="Genomic_DNA"/>
</dbReference>
<organism evidence="4 5">
    <name type="scientific">Pedobacter duraquae</name>
    <dbReference type="NCBI Taxonomy" id="425511"/>
    <lineage>
        <taxon>Bacteria</taxon>
        <taxon>Pseudomonadati</taxon>
        <taxon>Bacteroidota</taxon>
        <taxon>Sphingobacteriia</taxon>
        <taxon>Sphingobacteriales</taxon>
        <taxon>Sphingobacteriaceae</taxon>
        <taxon>Pedobacter</taxon>
    </lineage>
</organism>